<gene>
    <name evidence="3" type="ORF">H3146_01385</name>
    <name evidence="4" type="ORF">H3147_01315</name>
</gene>
<organism evidence="3 6">
    <name type="scientific">Streptomyces alkaliterrae</name>
    <dbReference type="NCBI Taxonomy" id="2213162"/>
    <lineage>
        <taxon>Bacteria</taxon>
        <taxon>Bacillati</taxon>
        <taxon>Actinomycetota</taxon>
        <taxon>Actinomycetes</taxon>
        <taxon>Kitasatosporales</taxon>
        <taxon>Streptomycetaceae</taxon>
        <taxon>Streptomyces</taxon>
    </lineage>
</organism>
<sequence length="48" mass="4774">MRRFVAGVIAAAAAITGLALVGPARAVEGEPPRSDVPVSADDCDRPAG</sequence>
<dbReference type="RefSeq" id="WP_173019078.1">
    <property type="nucleotide sequence ID" value="NZ_JABJWZ010000005.1"/>
</dbReference>
<feature type="signal peptide" evidence="2">
    <location>
        <begin position="1"/>
        <end position="26"/>
    </location>
</feature>
<evidence type="ECO:0000313" key="3">
    <source>
        <dbReference type="EMBL" id="MBB1252021.1"/>
    </source>
</evidence>
<proteinExistence type="predicted"/>
<dbReference type="Proteomes" id="UP000525686">
    <property type="component" value="Unassembled WGS sequence"/>
</dbReference>
<evidence type="ECO:0000313" key="5">
    <source>
        <dbReference type="Proteomes" id="UP000517765"/>
    </source>
</evidence>
<accession>A0A7W3WGR8</accession>
<feature type="region of interest" description="Disordered" evidence="1">
    <location>
        <begin position="27"/>
        <end position="48"/>
    </location>
</feature>
<evidence type="ECO:0000313" key="6">
    <source>
        <dbReference type="Proteomes" id="UP000525686"/>
    </source>
</evidence>
<feature type="chain" id="PRO_5044130319" evidence="2">
    <location>
        <begin position="27"/>
        <end position="48"/>
    </location>
</feature>
<dbReference type="EMBL" id="JABJXA010000004">
    <property type="protein sequence ID" value="MBB1257474.1"/>
    <property type="molecule type" value="Genomic_DNA"/>
</dbReference>
<dbReference type="Proteomes" id="UP000517765">
    <property type="component" value="Unassembled WGS sequence"/>
</dbReference>
<comment type="caution">
    <text evidence="3">The sequence shown here is derived from an EMBL/GenBank/DDBJ whole genome shotgun (WGS) entry which is preliminary data.</text>
</comment>
<keyword evidence="2" id="KW-0732">Signal</keyword>
<reference evidence="5 6" key="1">
    <citation type="submission" date="2020-05" db="EMBL/GenBank/DDBJ databases">
        <title>Classification of alakaliphilic streptomycetes isolated from an alkaline soil next to Lonar Crater, India and a proposal for the recognition of Streptomyces alkaliterrae sp. nov.</title>
        <authorList>
            <person name="Golinska P."/>
        </authorList>
    </citation>
    <scope>NUCLEOTIDE SEQUENCE [LARGE SCALE GENOMIC DNA]</scope>
    <source>
        <strain evidence="6">OF3</strain>
        <strain evidence="5">OF8</strain>
    </source>
</reference>
<evidence type="ECO:0000256" key="1">
    <source>
        <dbReference type="SAM" id="MobiDB-lite"/>
    </source>
</evidence>
<evidence type="ECO:0000256" key="2">
    <source>
        <dbReference type="SAM" id="SignalP"/>
    </source>
</evidence>
<reference evidence="3" key="2">
    <citation type="journal article" name="Syst. Appl. Microbiol.">
        <title>Streptomyces alkaliterrae sp. nov., isolated from an alkaline soil, and emended descriptions of Streptomyces alkaliphilus, Streptomyces calidiresistens and Streptomyces durbertensis.</title>
        <authorList>
            <person name="Swiecimska M."/>
            <person name="Golinska P."/>
            <person name="Nouioui I."/>
            <person name="Wypij M."/>
            <person name="Rai M."/>
            <person name="Sangal V."/>
            <person name="Goodfellow M."/>
        </authorList>
    </citation>
    <scope>NUCLEOTIDE SEQUENCE</scope>
    <source>
        <strain evidence="3">OF3</strain>
        <strain evidence="4">OF8</strain>
    </source>
</reference>
<dbReference type="AlphaFoldDB" id="A0A7W3WGR8"/>
<protein>
    <submittedName>
        <fullName evidence="3">Uncharacterized protein</fullName>
    </submittedName>
</protein>
<name>A0A7W3WGR8_9ACTN</name>
<dbReference type="EMBL" id="JABJWZ010000005">
    <property type="protein sequence ID" value="MBB1252021.1"/>
    <property type="molecule type" value="Genomic_DNA"/>
</dbReference>
<evidence type="ECO:0000313" key="4">
    <source>
        <dbReference type="EMBL" id="MBB1257474.1"/>
    </source>
</evidence>